<dbReference type="PANTHER" id="PTHR23074">
    <property type="entry name" value="AAA DOMAIN-CONTAINING"/>
    <property type="match status" value="1"/>
</dbReference>
<dbReference type="InterPro" id="IPR050304">
    <property type="entry name" value="MT-severing_AAA_ATPase"/>
</dbReference>
<dbReference type="SUPFAM" id="SSF52540">
    <property type="entry name" value="P-loop containing nucleoside triphosphate hydrolases"/>
    <property type="match status" value="1"/>
</dbReference>
<dbReference type="GO" id="GO:0005524">
    <property type="term" value="F:ATP binding"/>
    <property type="evidence" value="ECO:0007669"/>
    <property type="project" value="InterPro"/>
</dbReference>
<evidence type="ECO:0000313" key="4">
    <source>
        <dbReference type="Proteomes" id="UP000261620"/>
    </source>
</evidence>
<dbReference type="GO" id="GO:0016887">
    <property type="term" value="F:ATP hydrolysis activity"/>
    <property type="evidence" value="ECO:0007669"/>
    <property type="project" value="InterPro"/>
</dbReference>
<reference evidence="3" key="2">
    <citation type="submission" date="2025-09" db="UniProtKB">
        <authorList>
            <consortium name="Ensembl"/>
        </authorList>
    </citation>
    <scope>IDENTIFICATION</scope>
</reference>
<dbReference type="SMART" id="SM00382">
    <property type="entry name" value="AAA"/>
    <property type="match status" value="1"/>
</dbReference>
<dbReference type="InterPro" id="IPR003593">
    <property type="entry name" value="AAA+_ATPase"/>
</dbReference>
<dbReference type="PANTHER" id="PTHR23074:SF33">
    <property type="entry name" value="FIDGETIN-LIKE PROTEIN 2"/>
    <property type="match status" value="1"/>
</dbReference>
<organism evidence="3 4">
    <name type="scientific">Mola mola</name>
    <name type="common">Ocean sunfish</name>
    <name type="synonym">Tetraodon mola</name>
    <dbReference type="NCBI Taxonomy" id="94237"/>
    <lineage>
        <taxon>Eukaryota</taxon>
        <taxon>Metazoa</taxon>
        <taxon>Chordata</taxon>
        <taxon>Craniata</taxon>
        <taxon>Vertebrata</taxon>
        <taxon>Euteleostomi</taxon>
        <taxon>Actinopterygii</taxon>
        <taxon>Neopterygii</taxon>
        <taxon>Teleostei</taxon>
        <taxon>Neoteleostei</taxon>
        <taxon>Acanthomorphata</taxon>
        <taxon>Eupercaria</taxon>
        <taxon>Tetraodontiformes</taxon>
        <taxon>Molidae</taxon>
        <taxon>Mola</taxon>
    </lineage>
</organism>
<protein>
    <recommendedName>
        <fullName evidence="2">AAA+ ATPase domain-containing protein</fullName>
    </recommendedName>
</protein>
<dbReference type="Gene3D" id="3.40.50.300">
    <property type="entry name" value="P-loop containing nucleotide triphosphate hydrolases"/>
    <property type="match status" value="1"/>
</dbReference>
<dbReference type="STRING" id="94237.ENSMMOP00000006198"/>
<keyword evidence="4" id="KW-1185">Reference proteome</keyword>
<dbReference type="GO" id="GO:0008568">
    <property type="term" value="F:microtubule severing ATPase activity"/>
    <property type="evidence" value="ECO:0007669"/>
    <property type="project" value="TreeGrafter"/>
</dbReference>
<feature type="compositionally biased region" description="Polar residues" evidence="1">
    <location>
        <begin position="308"/>
        <end position="317"/>
    </location>
</feature>
<dbReference type="Proteomes" id="UP000261620">
    <property type="component" value="Unplaced"/>
</dbReference>
<dbReference type="InterPro" id="IPR003959">
    <property type="entry name" value="ATPase_AAA_core"/>
</dbReference>
<sequence length="726" mass="77896">MLASLDAFGEDAEYTPNRSYHADATHTLISETIDIRAYFALFFLSGLVKMHWNPEHAQPLSQWPEQHLDVSSTTSSPAHKSEFYPGRSRSSYNYAWANDDISALTASNLLKRYAEKYAGVLDSPYDRPPGVGTYPEPGAFGGLNGQKTELEPWPLTHSTDSSYTLMPPGGHDNLSGSKAVATSAAPPGVSSVSVVNSNLSDSGYSGSSSCSGTSEYPSTYNGTYLSSGYCPQPNAALPPATLQTLQTTSTLVASYSPTTPVYNYPPSTYPPQTSLAPTYSHPSATYLASGLPAPTPIPSRPTVVGGSYSYQGTNLGTPDSGATVKRKAFEMNVEDDESGDGSRYRKYSYDPLKAGGNSPYSVNDKTECRGNGFSSSGSTDPQTFKTSKPSSQPLVSPQYGAAGEYSPPAGMTGENAVAEQGFIQQQQHRSQAHKHPPLCAPTVEAMKSPDPRLLDLVNGELLDCSPSLSWGELAGLTHVKTALEEDLLWPTLRPSPVVRPPRTVLLFGPRGGGKTTLTRSLASQLGASFYRLSGVMLASKGKAEAEHILGSLLHVAGARQPSVVLLSQVEAMEEEGLRQILLTTLEKAQVGTTGLVILVCATSRPDLLQDAVHRSFAKRYHVGLPDVGMRRQVLLQALSPQGCGLSERELNAVLQRTEGFSVWELLQLSQQALSSASSPTGAMHVLPTSSKPPAFTDFENAFCKVRPHTTTKELDTCIEWSKMYNH</sequence>
<proteinExistence type="predicted"/>
<evidence type="ECO:0000313" key="3">
    <source>
        <dbReference type="Ensembl" id="ENSMMOP00000006198.1"/>
    </source>
</evidence>
<evidence type="ECO:0000259" key="2">
    <source>
        <dbReference type="SMART" id="SM00382"/>
    </source>
</evidence>
<name>A0A3Q3VX71_MOLML</name>
<feature type="region of interest" description="Disordered" evidence="1">
    <location>
        <begin position="64"/>
        <end position="85"/>
    </location>
</feature>
<feature type="compositionally biased region" description="Polar residues" evidence="1">
    <location>
        <begin position="64"/>
        <end position="78"/>
    </location>
</feature>
<dbReference type="Gene3D" id="1.10.8.60">
    <property type="match status" value="1"/>
</dbReference>
<reference evidence="3" key="1">
    <citation type="submission" date="2025-08" db="UniProtKB">
        <authorList>
            <consortium name="Ensembl"/>
        </authorList>
    </citation>
    <scope>IDENTIFICATION</scope>
</reference>
<dbReference type="InterPro" id="IPR027417">
    <property type="entry name" value="P-loop_NTPase"/>
</dbReference>
<feature type="region of interest" description="Disordered" evidence="1">
    <location>
        <begin position="291"/>
        <end position="413"/>
    </location>
</feature>
<dbReference type="AlphaFoldDB" id="A0A3Q3VX71"/>
<dbReference type="OMA" id="CPQPNAA"/>
<accession>A0A3Q3VX71</accession>
<feature type="domain" description="AAA+ ATPase" evidence="2">
    <location>
        <begin position="500"/>
        <end position="626"/>
    </location>
</feature>
<dbReference type="Ensembl" id="ENSMMOT00000006310.1">
    <property type="protein sequence ID" value="ENSMMOP00000006198.1"/>
    <property type="gene ID" value="ENSMMOG00000004852.1"/>
</dbReference>
<dbReference type="Pfam" id="PF00004">
    <property type="entry name" value="AAA"/>
    <property type="match status" value="1"/>
</dbReference>
<evidence type="ECO:0000256" key="1">
    <source>
        <dbReference type="SAM" id="MobiDB-lite"/>
    </source>
</evidence>
<feature type="compositionally biased region" description="Polar residues" evidence="1">
    <location>
        <begin position="372"/>
        <end position="395"/>
    </location>
</feature>